<dbReference type="AlphaFoldDB" id="A0A2V1IPM5"/>
<evidence type="ECO:0000259" key="6">
    <source>
        <dbReference type="Pfam" id="PF08281"/>
    </source>
</evidence>
<reference evidence="8" key="1">
    <citation type="submission" date="2018-02" db="EMBL/GenBank/DDBJ databases">
        <authorList>
            <person name="Clavel T."/>
            <person name="Strowig T."/>
        </authorList>
    </citation>
    <scope>NUCLEOTIDE SEQUENCE [LARGE SCALE GENOMIC DNA]</scope>
    <source>
        <strain evidence="8">DSM 100764</strain>
    </source>
</reference>
<comment type="caution">
    <text evidence="7">The sequence shown here is derived from an EMBL/GenBank/DDBJ whole genome shotgun (WGS) entry which is preliminary data.</text>
</comment>
<dbReference type="EMBL" id="PUBV01000031">
    <property type="protein sequence ID" value="PWB06213.1"/>
    <property type="molecule type" value="Genomic_DNA"/>
</dbReference>
<dbReference type="SUPFAM" id="SSF88946">
    <property type="entry name" value="Sigma2 domain of RNA polymerase sigma factors"/>
    <property type="match status" value="1"/>
</dbReference>
<dbReference type="InterPro" id="IPR013249">
    <property type="entry name" value="RNA_pol_sigma70_r4_t2"/>
</dbReference>
<dbReference type="InterPro" id="IPR007627">
    <property type="entry name" value="RNA_pol_sigma70_r2"/>
</dbReference>
<dbReference type="GO" id="GO:0016987">
    <property type="term" value="F:sigma factor activity"/>
    <property type="evidence" value="ECO:0007669"/>
    <property type="project" value="UniProtKB-KW"/>
</dbReference>
<dbReference type="InterPro" id="IPR013325">
    <property type="entry name" value="RNA_pol_sigma_r2"/>
</dbReference>
<evidence type="ECO:0000313" key="8">
    <source>
        <dbReference type="Proteomes" id="UP000244925"/>
    </source>
</evidence>
<dbReference type="SUPFAM" id="SSF88659">
    <property type="entry name" value="Sigma3 and sigma4 domains of RNA polymerase sigma factors"/>
    <property type="match status" value="1"/>
</dbReference>
<dbReference type="PRINTS" id="PR00038">
    <property type="entry name" value="HTHLUXR"/>
</dbReference>
<dbReference type="Gene3D" id="1.10.1740.10">
    <property type="match status" value="1"/>
</dbReference>
<evidence type="ECO:0000259" key="5">
    <source>
        <dbReference type="Pfam" id="PF04542"/>
    </source>
</evidence>
<dbReference type="NCBIfam" id="TIGR02937">
    <property type="entry name" value="sigma70-ECF"/>
    <property type="match status" value="1"/>
</dbReference>
<dbReference type="Pfam" id="PF08281">
    <property type="entry name" value="Sigma70_r4_2"/>
    <property type="match status" value="1"/>
</dbReference>
<evidence type="ECO:0000256" key="1">
    <source>
        <dbReference type="ARBA" id="ARBA00010641"/>
    </source>
</evidence>
<name>A0A2V1IPM5_9BACT</name>
<keyword evidence="2" id="KW-0805">Transcription regulation</keyword>
<dbReference type="PANTHER" id="PTHR43133">
    <property type="entry name" value="RNA POLYMERASE ECF-TYPE SIGMA FACTO"/>
    <property type="match status" value="1"/>
</dbReference>
<organism evidence="7 8">
    <name type="scientific">Paramuribaculum intestinale</name>
    <dbReference type="NCBI Taxonomy" id="2094151"/>
    <lineage>
        <taxon>Bacteria</taxon>
        <taxon>Pseudomonadati</taxon>
        <taxon>Bacteroidota</taxon>
        <taxon>Bacteroidia</taxon>
        <taxon>Bacteroidales</taxon>
        <taxon>Muribaculaceae</taxon>
        <taxon>Paramuribaculum</taxon>
    </lineage>
</organism>
<dbReference type="PANTHER" id="PTHR43133:SF46">
    <property type="entry name" value="RNA POLYMERASE SIGMA-70 FACTOR ECF SUBFAMILY"/>
    <property type="match status" value="1"/>
</dbReference>
<dbReference type="NCBIfam" id="TIGR02985">
    <property type="entry name" value="Sig70_bacteroi1"/>
    <property type="match status" value="1"/>
</dbReference>
<evidence type="ECO:0000256" key="4">
    <source>
        <dbReference type="ARBA" id="ARBA00023163"/>
    </source>
</evidence>
<dbReference type="GO" id="GO:0006352">
    <property type="term" value="P:DNA-templated transcription initiation"/>
    <property type="evidence" value="ECO:0007669"/>
    <property type="project" value="InterPro"/>
</dbReference>
<feature type="domain" description="RNA polymerase sigma-70 region 2" evidence="5">
    <location>
        <begin position="20"/>
        <end position="76"/>
    </location>
</feature>
<evidence type="ECO:0000256" key="2">
    <source>
        <dbReference type="ARBA" id="ARBA00023015"/>
    </source>
</evidence>
<evidence type="ECO:0000313" key="7">
    <source>
        <dbReference type="EMBL" id="PWB06213.1"/>
    </source>
</evidence>
<dbReference type="CDD" id="cd06171">
    <property type="entry name" value="Sigma70_r4"/>
    <property type="match status" value="1"/>
</dbReference>
<keyword evidence="8" id="KW-1185">Reference proteome</keyword>
<dbReference type="InterPro" id="IPR014284">
    <property type="entry name" value="RNA_pol_sigma-70_dom"/>
</dbReference>
<dbReference type="InterPro" id="IPR000792">
    <property type="entry name" value="Tscrpt_reg_LuxR_C"/>
</dbReference>
<comment type="similarity">
    <text evidence="1">Belongs to the sigma-70 factor family. ECF subfamily.</text>
</comment>
<keyword evidence="3" id="KW-0731">Sigma factor</keyword>
<dbReference type="GO" id="GO:0003677">
    <property type="term" value="F:DNA binding"/>
    <property type="evidence" value="ECO:0007669"/>
    <property type="project" value="InterPro"/>
</dbReference>
<sequence>MITSREFETYFRRLYLPLGMYALRIVDNADDAEDIVEDTFMKAWQALSSGAEIEHFNSYIYRCVRNECVSFLRGKKEFENIDTIPEVCEEVIDTSFHDARIWKAIDELPEKCREIFLMSKRDGLTNAEIAEEMNISIKTVKNQMTKAFARLRESLSTGHKPFFLPFL</sequence>
<protein>
    <submittedName>
        <fullName evidence="7">RNA polymerase sigma-70 factor</fullName>
    </submittedName>
</protein>
<dbReference type="InterPro" id="IPR036388">
    <property type="entry name" value="WH-like_DNA-bd_sf"/>
</dbReference>
<dbReference type="GeneID" id="93425206"/>
<dbReference type="Pfam" id="PF04542">
    <property type="entry name" value="Sigma70_r2"/>
    <property type="match status" value="1"/>
</dbReference>
<feature type="domain" description="RNA polymerase sigma factor 70 region 4 type 2" evidence="6">
    <location>
        <begin position="100"/>
        <end position="151"/>
    </location>
</feature>
<dbReference type="Gene3D" id="1.10.10.10">
    <property type="entry name" value="Winged helix-like DNA-binding domain superfamily/Winged helix DNA-binding domain"/>
    <property type="match status" value="1"/>
</dbReference>
<dbReference type="InterPro" id="IPR014327">
    <property type="entry name" value="RNA_pol_sigma70_bacteroid"/>
</dbReference>
<dbReference type="InterPro" id="IPR039425">
    <property type="entry name" value="RNA_pol_sigma-70-like"/>
</dbReference>
<dbReference type="RefSeq" id="WP_107036804.1">
    <property type="nucleotide sequence ID" value="NZ_CP098825.1"/>
</dbReference>
<evidence type="ECO:0000256" key="3">
    <source>
        <dbReference type="ARBA" id="ARBA00023082"/>
    </source>
</evidence>
<accession>A0A2V1IPM5</accession>
<dbReference type="Proteomes" id="UP000244925">
    <property type="component" value="Unassembled WGS sequence"/>
</dbReference>
<proteinExistence type="inferred from homology"/>
<keyword evidence="4" id="KW-0804">Transcription</keyword>
<dbReference type="InterPro" id="IPR013324">
    <property type="entry name" value="RNA_pol_sigma_r3/r4-like"/>
</dbReference>
<gene>
    <name evidence="7" type="ORF">C5O25_11065</name>
</gene>